<feature type="DNA-binding region" description="OmpR/PhoB-type" evidence="3">
    <location>
        <begin position="132"/>
        <end position="231"/>
    </location>
</feature>
<dbReference type="Gene3D" id="3.40.50.2300">
    <property type="match status" value="1"/>
</dbReference>
<dbReference type="EMBL" id="DPIY01000010">
    <property type="protein sequence ID" value="HCT58161.1"/>
    <property type="molecule type" value="Genomic_DNA"/>
</dbReference>
<evidence type="ECO:0000313" key="6">
    <source>
        <dbReference type="EMBL" id="HCT58161.1"/>
    </source>
</evidence>
<dbReference type="GO" id="GO:0006355">
    <property type="term" value="P:regulation of DNA-templated transcription"/>
    <property type="evidence" value="ECO:0007669"/>
    <property type="project" value="InterPro"/>
</dbReference>
<dbReference type="Pfam" id="PF00072">
    <property type="entry name" value="Response_reg"/>
    <property type="match status" value="1"/>
</dbReference>
<dbReference type="CDD" id="cd00383">
    <property type="entry name" value="trans_reg_C"/>
    <property type="match status" value="1"/>
</dbReference>
<dbReference type="Gene3D" id="1.10.10.10">
    <property type="entry name" value="Winged helix-like DNA-binding domain superfamily/Winged helix DNA-binding domain"/>
    <property type="match status" value="1"/>
</dbReference>
<evidence type="ECO:0000256" key="1">
    <source>
        <dbReference type="ARBA" id="ARBA00023125"/>
    </source>
</evidence>
<dbReference type="GO" id="GO:0000156">
    <property type="term" value="F:phosphorelay response regulator activity"/>
    <property type="evidence" value="ECO:0007669"/>
    <property type="project" value="TreeGrafter"/>
</dbReference>
<dbReference type="Pfam" id="PF00486">
    <property type="entry name" value="Trans_reg_C"/>
    <property type="match status" value="1"/>
</dbReference>
<feature type="modified residue" description="4-aspartylphosphate" evidence="2">
    <location>
        <position position="56"/>
    </location>
</feature>
<dbReference type="InterPro" id="IPR001867">
    <property type="entry name" value="OmpR/PhoB-type_DNA-bd"/>
</dbReference>
<dbReference type="InterPro" id="IPR011006">
    <property type="entry name" value="CheY-like_superfamily"/>
</dbReference>
<evidence type="ECO:0000259" key="5">
    <source>
        <dbReference type="PROSITE" id="PS51755"/>
    </source>
</evidence>
<dbReference type="SMART" id="SM00862">
    <property type="entry name" value="Trans_reg_C"/>
    <property type="match status" value="1"/>
</dbReference>
<feature type="domain" description="Response regulatory" evidence="4">
    <location>
        <begin position="7"/>
        <end position="120"/>
    </location>
</feature>
<dbReference type="OMA" id="RTMIASQ"/>
<dbReference type="PANTHER" id="PTHR48111:SF50">
    <property type="entry name" value="KDP OPERON TRANSCRIPTIONAL REGULATORY PROTEIN KDPE"/>
    <property type="match status" value="1"/>
</dbReference>
<dbReference type="InterPro" id="IPR036388">
    <property type="entry name" value="WH-like_DNA-bd_sf"/>
</dbReference>
<proteinExistence type="predicted"/>
<dbReference type="InterPro" id="IPR039420">
    <property type="entry name" value="WalR-like"/>
</dbReference>
<dbReference type="SUPFAM" id="SSF52172">
    <property type="entry name" value="CheY-like"/>
    <property type="match status" value="1"/>
</dbReference>
<dbReference type="Proteomes" id="UP000264071">
    <property type="component" value="Unassembled WGS sequence"/>
</dbReference>
<dbReference type="PANTHER" id="PTHR48111">
    <property type="entry name" value="REGULATOR OF RPOS"/>
    <property type="match status" value="1"/>
</dbReference>
<dbReference type="Gene3D" id="6.10.250.690">
    <property type="match status" value="1"/>
</dbReference>
<dbReference type="GO" id="GO:0000976">
    <property type="term" value="F:transcription cis-regulatory region binding"/>
    <property type="evidence" value="ECO:0007669"/>
    <property type="project" value="TreeGrafter"/>
</dbReference>
<organism evidence="6 7">
    <name type="scientific">Gemmatimonas aurantiaca</name>
    <dbReference type="NCBI Taxonomy" id="173480"/>
    <lineage>
        <taxon>Bacteria</taxon>
        <taxon>Pseudomonadati</taxon>
        <taxon>Gemmatimonadota</taxon>
        <taxon>Gemmatimonadia</taxon>
        <taxon>Gemmatimonadales</taxon>
        <taxon>Gemmatimonadaceae</taxon>
        <taxon>Gemmatimonas</taxon>
    </lineage>
</organism>
<name>A0A3D4VAN0_9BACT</name>
<dbReference type="GO" id="GO:0005829">
    <property type="term" value="C:cytosol"/>
    <property type="evidence" value="ECO:0007669"/>
    <property type="project" value="TreeGrafter"/>
</dbReference>
<accession>A0A3D4VAN0</accession>
<evidence type="ECO:0000256" key="2">
    <source>
        <dbReference type="PROSITE-ProRule" id="PRU00169"/>
    </source>
</evidence>
<dbReference type="InterPro" id="IPR001789">
    <property type="entry name" value="Sig_transdc_resp-reg_receiver"/>
</dbReference>
<dbReference type="SMART" id="SM00448">
    <property type="entry name" value="REC"/>
    <property type="match status" value="1"/>
</dbReference>
<reference evidence="6 7" key="1">
    <citation type="journal article" date="2018" name="Nat. Biotechnol.">
        <title>A standardized bacterial taxonomy based on genome phylogeny substantially revises the tree of life.</title>
        <authorList>
            <person name="Parks D.H."/>
            <person name="Chuvochina M."/>
            <person name="Waite D.W."/>
            <person name="Rinke C."/>
            <person name="Skarshewski A."/>
            <person name="Chaumeil P.A."/>
            <person name="Hugenholtz P."/>
        </authorList>
    </citation>
    <scope>NUCLEOTIDE SEQUENCE [LARGE SCALE GENOMIC DNA]</scope>
    <source>
        <strain evidence="6">UBA8844</strain>
    </source>
</reference>
<gene>
    <name evidence="6" type="ORF">DGD08_13230</name>
</gene>
<evidence type="ECO:0000259" key="4">
    <source>
        <dbReference type="PROSITE" id="PS50110"/>
    </source>
</evidence>
<sequence length="238" mass="26503">MTAVRLHLLIVEDDEHVRHALRETLQEYAADVSEAATAQEGLTIASRQTLDAIILDLGLPDSTGLALCQSLRAFTQVPILVLSAMHDENSKVALLNAGADDYVTKPFSSAELVARIHAHVRRVSDRRDGISPVLLRLGDVELDLQQRVATRAGQPLRLTPTEWTLLRVLVAQRGRTMTHRQLFLAVWNREYGDASLHLRVHLTHLRRKIEANPAEPRFIVTDPGVGYRFEPPAADEPA</sequence>
<evidence type="ECO:0000256" key="3">
    <source>
        <dbReference type="PROSITE-ProRule" id="PRU01091"/>
    </source>
</evidence>
<dbReference type="PROSITE" id="PS51755">
    <property type="entry name" value="OMPR_PHOB"/>
    <property type="match status" value="1"/>
</dbReference>
<keyword evidence="2" id="KW-0597">Phosphoprotein</keyword>
<dbReference type="PROSITE" id="PS50110">
    <property type="entry name" value="RESPONSE_REGULATORY"/>
    <property type="match status" value="1"/>
</dbReference>
<comment type="caution">
    <text evidence="6">The sequence shown here is derived from an EMBL/GenBank/DDBJ whole genome shotgun (WGS) entry which is preliminary data.</text>
</comment>
<evidence type="ECO:0000313" key="7">
    <source>
        <dbReference type="Proteomes" id="UP000264071"/>
    </source>
</evidence>
<dbReference type="AlphaFoldDB" id="A0A3D4VAN0"/>
<protein>
    <submittedName>
        <fullName evidence="6">DNA-binding response regulator</fullName>
    </submittedName>
</protein>
<keyword evidence="1 3" id="KW-0238">DNA-binding</keyword>
<dbReference type="GO" id="GO:0032993">
    <property type="term" value="C:protein-DNA complex"/>
    <property type="evidence" value="ECO:0007669"/>
    <property type="project" value="TreeGrafter"/>
</dbReference>
<feature type="domain" description="OmpR/PhoB-type" evidence="5">
    <location>
        <begin position="132"/>
        <end position="231"/>
    </location>
</feature>